<feature type="binding site" evidence="14">
    <location>
        <position position="298"/>
    </location>
    <ligand>
        <name>ATP</name>
        <dbReference type="ChEBI" id="CHEBI:30616"/>
    </ligand>
</feature>
<keyword evidence="8" id="KW-0418">Kinase</keyword>
<dbReference type="FunFam" id="3.30.200.20:FF:000315">
    <property type="entry name" value="Calcium-dependent protein kinase 3"/>
    <property type="match status" value="1"/>
</dbReference>
<keyword evidence="3 15" id="KW-0723">Serine/threonine-protein kinase</keyword>
<dbReference type="SUPFAM" id="SSF56112">
    <property type="entry name" value="Protein kinase-like (PK-like)"/>
    <property type="match status" value="1"/>
</dbReference>
<evidence type="ECO:0000256" key="3">
    <source>
        <dbReference type="ARBA" id="ARBA00022527"/>
    </source>
</evidence>
<evidence type="ECO:0000256" key="6">
    <source>
        <dbReference type="ARBA" id="ARBA00022737"/>
    </source>
</evidence>
<evidence type="ECO:0000256" key="2">
    <source>
        <dbReference type="ARBA" id="ARBA00012513"/>
    </source>
</evidence>
<dbReference type="EC" id="2.7.11.1" evidence="2"/>
<feature type="domain" description="Protein kinase" evidence="17">
    <location>
        <begin position="269"/>
        <end position="456"/>
    </location>
</feature>
<comment type="catalytic activity">
    <reaction evidence="13">
        <text>L-seryl-[protein] + ATP = O-phospho-L-seryl-[protein] + ADP + H(+)</text>
        <dbReference type="Rhea" id="RHEA:17989"/>
        <dbReference type="Rhea" id="RHEA-COMP:9863"/>
        <dbReference type="Rhea" id="RHEA-COMP:11604"/>
        <dbReference type="ChEBI" id="CHEBI:15378"/>
        <dbReference type="ChEBI" id="CHEBI:29999"/>
        <dbReference type="ChEBI" id="CHEBI:30616"/>
        <dbReference type="ChEBI" id="CHEBI:83421"/>
        <dbReference type="ChEBI" id="CHEBI:456216"/>
        <dbReference type="EC" id="2.7.11.1"/>
    </reaction>
</comment>
<dbReference type="AlphaFoldDB" id="A0A7J6UAN4"/>
<feature type="compositionally biased region" description="Polar residues" evidence="16">
    <location>
        <begin position="69"/>
        <end position="83"/>
    </location>
</feature>
<comment type="caution">
    <text evidence="18">The sequence shown here is derived from an EMBL/GenBank/DDBJ whole genome shotgun (WGS) entry which is preliminary data.</text>
</comment>
<dbReference type="PROSITE" id="PS50011">
    <property type="entry name" value="PROTEIN_KINASE_DOM"/>
    <property type="match status" value="1"/>
</dbReference>
<dbReference type="Proteomes" id="UP000574390">
    <property type="component" value="Unassembled WGS sequence"/>
</dbReference>
<evidence type="ECO:0000256" key="7">
    <source>
        <dbReference type="ARBA" id="ARBA00022741"/>
    </source>
</evidence>
<evidence type="ECO:0000313" key="19">
    <source>
        <dbReference type="Proteomes" id="UP000574390"/>
    </source>
</evidence>
<organism evidence="18 19">
    <name type="scientific">Perkinsus olseni</name>
    <name type="common">Perkinsus atlanticus</name>
    <dbReference type="NCBI Taxonomy" id="32597"/>
    <lineage>
        <taxon>Eukaryota</taxon>
        <taxon>Sar</taxon>
        <taxon>Alveolata</taxon>
        <taxon>Perkinsozoa</taxon>
        <taxon>Perkinsea</taxon>
        <taxon>Perkinsida</taxon>
        <taxon>Perkinsidae</taxon>
        <taxon>Perkinsus</taxon>
    </lineage>
</organism>
<dbReference type="InterPro" id="IPR050205">
    <property type="entry name" value="CDPK_Ser/Thr_kinases"/>
</dbReference>
<keyword evidence="4" id="KW-0808">Transferase</keyword>
<dbReference type="PROSITE" id="PS00107">
    <property type="entry name" value="PROTEIN_KINASE_ATP"/>
    <property type="match status" value="1"/>
</dbReference>
<dbReference type="InterPro" id="IPR017441">
    <property type="entry name" value="Protein_kinase_ATP_BS"/>
</dbReference>
<dbReference type="Gene3D" id="1.10.510.10">
    <property type="entry name" value="Transferase(Phosphotransferase) domain 1"/>
    <property type="match status" value="1"/>
</dbReference>
<keyword evidence="10 14" id="KW-0067">ATP-binding</keyword>
<keyword evidence="5" id="KW-0479">Metal-binding</keyword>
<sequence>MSKGAEASTRLWRNRRKDAAPPTIPEGGMPEDDTSFSMDRYEDDHHQPKMLGGGRKSGKKRSSSRGRLNETSRQLSRFSLTSQASSFSQLERADLSSTYRPPPPQTDCCACLGAAVRWCFGVDPSGREMLNRRDRRLVAQHENLCLSIALYHPFPNPMKPWKSLSKNWALPGRRSNVVEGPLGEGLLEAPPPPKLEHSITDRVRDQVYEIQRQRSDRTSFINPGMNGNALGATRSPPGHGGPDAAMDHTDIVSLRLKLDPTRKVTSKYRWTGIRLGKGGYASVYEVHERSTGARRACKIISKKRVEDLELLERELQVLISLDHPNVIRMLSWYESDNNLYVIMELCEGGELFDVIDKREELYSDHLIGSIIRQIFLGVAYLHQVGIVHRDLKLENCLFKTKDMRSCVKLIDFGLAGLKPMYHDKPWLKDVLGTALYMAPEVISDNTYYDEKCDSWS</sequence>
<dbReference type="PANTHER" id="PTHR24349">
    <property type="entry name" value="SERINE/THREONINE-PROTEIN KINASE"/>
    <property type="match status" value="1"/>
</dbReference>
<evidence type="ECO:0000256" key="12">
    <source>
        <dbReference type="ARBA" id="ARBA00047899"/>
    </source>
</evidence>
<dbReference type="InterPro" id="IPR000719">
    <property type="entry name" value="Prot_kinase_dom"/>
</dbReference>
<evidence type="ECO:0000259" key="17">
    <source>
        <dbReference type="PROSITE" id="PS50011"/>
    </source>
</evidence>
<dbReference type="GO" id="GO:0046872">
    <property type="term" value="F:metal ion binding"/>
    <property type="evidence" value="ECO:0007669"/>
    <property type="project" value="UniProtKB-KW"/>
</dbReference>
<dbReference type="InterPro" id="IPR011009">
    <property type="entry name" value="Kinase-like_dom_sf"/>
</dbReference>
<feature type="non-terminal residue" evidence="18">
    <location>
        <position position="456"/>
    </location>
</feature>
<dbReference type="EMBL" id="JABANM010001464">
    <property type="protein sequence ID" value="KAF4754248.1"/>
    <property type="molecule type" value="Genomic_DNA"/>
</dbReference>
<dbReference type="InterPro" id="IPR008271">
    <property type="entry name" value="Ser/Thr_kinase_AS"/>
</dbReference>
<evidence type="ECO:0000256" key="11">
    <source>
        <dbReference type="ARBA" id="ARBA00024334"/>
    </source>
</evidence>
<comment type="catalytic activity">
    <reaction evidence="12">
        <text>L-threonyl-[protein] + ATP = O-phospho-L-threonyl-[protein] + ADP + H(+)</text>
        <dbReference type="Rhea" id="RHEA:46608"/>
        <dbReference type="Rhea" id="RHEA-COMP:11060"/>
        <dbReference type="Rhea" id="RHEA-COMP:11605"/>
        <dbReference type="ChEBI" id="CHEBI:15378"/>
        <dbReference type="ChEBI" id="CHEBI:30013"/>
        <dbReference type="ChEBI" id="CHEBI:30616"/>
        <dbReference type="ChEBI" id="CHEBI:61977"/>
        <dbReference type="ChEBI" id="CHEBI:456216"/>
        <dbReference type="EC" id="2.7.11.1"/>
    </reaction>
</comment>
<evidence type="ECO:0000256" key="4">
    <source>
        <dbReference type="ARBA" id="ARBA00022679"/>
    </source>
</evidence>
<evidence type="ECO:0000256" key="14">
    <source>
        <dbReference type="PROSITE-ProRule" id="PRU10141"/>
    </source>
</evidence>
<dbReference type="PROSITE" id="PS00108">
    <property type="entry name" value="PROTEIN_KINASE_ST"/>
    <property type="match status" value="1"/>
</dbReference>
<keyword evidence="9" id="KW-0106">Calcium</keyword>
<dbReference type="Pfam" id="PF00069">
    <property type="entry name" value="Pkinase"/>
    <property type="match status" value="1"/>
</dbReference>
<dbReference type="GO" id="GO:0004674">
    <property type="term" value="F:protein serine/threonine kinase activity"/>
    <property type="evidence" value="ECO:0007669"/>
    <property type="project" value="UniProtKB-KW"/>
</dbReference>
<evidence type="ECO:0000256" key="9">
    <source>
        <dbReference type="ARBA" id="ARBA00022837"/>
    </source>
</evidence>
<name>A0A7J6UAN4_PEROL</name>
<keyword evidence="6" id="KW-0677">Repeat</keyword>
<comment type="similarity">
    <text evidence="11">Belongs to the protein kinase superfamily. Ser/Thr protein kinase family. CDPK subfamily.</text>
</comment>
<evidence type="ECO:0000256" key="8">
    <source>
        <dbReference type="ARBA" id="ARBA00022777"/>
    </source>
</evidence>
<evidence type="ECO:0000313" key="18">
    <source>
        <dbReference type="EMBL" id="KAF4754248.1"/>
    </source>
</evidence>
<evidence type="ECO:0000256" key="16">
    <source>
        <dbReference type="SAM" id="MobiDB-lite"/>
    </source>
</evidence>
<dbReference type="SMART" id="SM00220">
    <property type="entry name" value="S_TKc"/>
    <property type="match status" value="1"/>
</dbReference>
<dbReference type="GO" id="GO:0005524">
    <property type="term" value="F:ATP binding"/>
    <property type="evidence" value="ECO:0007669"/>
    <property type="project" value="UniProtKB-UniRule"/>
</dbReference>
<evidence type="ECO:0000256" key="15">
    <source>
        <dbReference type="RuleBase" id="RU000304"/>
    </source>
</evidence>
<proteinExistence type="inferred from homology"/>
<keyword evidence="7 14" id="KW-0547">Nucleotide-binding</keyword>
<evidence type="ECO:0000256" key="1">
    <source>
        <dbReference type="ARBA" id="ARBA00001946"/>
    </source>
</evidence>
<evidence type="ECO:0000256" key="13">
    <source>
        <dbReference type="ARBA" id="ARBA00048679"/>
    </source>
</evidence>
<feature type="region of interest" description="Disordered" evidence="16">
    <location>
        <begin position="1"/>
        <end position="83"/>
    </location>
</feature>
<comment type="cofactor">
    <cofactor evidence="1">
        <name>Mg(2+)</name>
        <dbReference type="ChEBI" id="CHEBI:18420"/>
    </cofactor>
</comment>
<reference evidence="18 19" key="1">
    <citation type="submission" date="2020-04" db="EMBL/GenBank/DDBJ databases">
        <title>Perkinsus olseni comparative genomics.</title>
        <authorList>
            <person name="Bogema D.R."/>
        </authorList>
    </citation>
    <scope>NUCLEOTIDE SEQUENCE [LARGE SCALE GENOMIC DNA]</scope>
    <source>
        <strain evidence="18">ATCC PRA-205</strain>
    </source>
</reference>
<accession>A0A7J6UAN4</accession>
<evidence type="ECO:0000256" key="10">
    <source>
        <dbReference type="ARBA" id="ARBA00022840"/>
    </source>
</evidence>
<protein>
    <recommendedName>
        <fullName evidence="2">non-specific serine/threonine protein kinase</fullName>
        <ecNumber evidence="2">2.7.11.1</ecNumber>
    </recommendedName>
</protein>
<evidence type="ECO:0000256" key="5">
    <source>
        <dbReference type="ARBA" id="ARBA00022723"/>
    </source>
</evidence>
<gene>
    <name evidence="18" type="ORF">FOZ62_026402</name>
</gene>